<evidence type="ECO:0000313" key="3">
    <source>
        <dbReference type="Proteomes" id="UP000179797"/>
    </source>
</evidence>
<feature type="transmembrane region" description="Helical" evidence="1">
    <location>
        <begin position="91"/>
        <end position="110"/>
    </location>
</feature>
<dbReference type="EMBL" id="JRYR02000001">
    <property type="protein sequence ID" value="OHX65796.1"/>
    <property type="molecule type" value="Genomic_DNA"/>
</dbReference>
<dbReference type="STRING" id="915059.NH26_05245"/>
<sequence length="133" mass="16120">MRRVIYCRKCFETIKIKEQFISRKKLFNIYGENFLYKCPKCKKESTQNFKDIVLVKNFFERHFLLLNIVILLLSCLIVYMTYGFTVSIFKIYIYIITIIGSFGIAFNYFFMSMTFKDSENVRKILNNYKNNKR</sequence>
<feature type="transmembrane region" description="Helical" evidence="1">
    <location>
        <begin position="64"/>
        <end position="85"/>
    </location>
</feature>
<keyword evidence="3" id="KW-1185">Reference proteome</keyword>
<proteinExistence type="predicted"/>
<evidence type="ECO:0000256" key="1">
    <source>
        <dbReference type="SAM" id="Phobius"/>
    </source>
</evidence>
<evidence type="ECO:0008006" key="4">
    <source>
        <dbReference type="Google" id="ProtNLM"/>
    </source>
</evidence>
<keyword evidence="1" id="KW-0812">Transmembrane</keyword>
<keyword evidence="1" id="KW-1133">Transmembrane helix</keyword>
<evidence type="ECO:0000313" key="2">
    <source>
        <dbReference type="EMBL" id="OHX65796.1"/>
    </source>
</evidence>
<dbReference type="AlphaFoldDB" id="A0A1S1YXR1"/>
<protein>
    <recommendedName>
        <fullName evidence="4">Cxxc_20_cxxc protein</fullName>
    </recommendedName>
</protein>
<dbReference type="Proteomes" id="UP000179797">
    <property type="component" value="Unassembled WGS sequence"/>
</dbReference>
<keyword evidence="1" id="KW-0472">Membrane</keyword>
<name>A0A1S1YXR1_FLAPC</name>
<reference evidence="2 3" key="1">
    <citation type="journal article" date="2012" name="Int. J. Syst. Evol. Microbiol.">
        <title>Flammeovirga pacifica sp. nov., isolated from deep-sea sediment.</title>
        <authorList>
            <person name="Xu H."/>
            <person name="Fu Y."/>
            <person name="Yang N."/>
            <person name="Ding Z."/>
            <person name="Lai Q."/>
            <person name="Zeng R."/>
        </authorList>
    </citation>
    <scope>NUCLEOTIDE SEQUENCE [LARGE SCALE GENOMIC DNA]</scope>
    <source>
        <strain evidence="3">DSM 24597 / LMG 26175 / WPAGA1</strain>
    </source>
</reference>
<accession>A0A1S1YXR1</accession>
<gene>
    <name evidence="2" type="ORF">NH26_05245</name>
</gene>
<organism evidence="2 3">
    <name type="scientific">Flammeovirga pacifica</name>
    <dbReference type="NCBI Taxonomy" id="915059"/>
    <lineage>
        <taxon>Bacteria</taxon>
        <taxon>Pseudomonadati</taxon>
        <taxon>Bacteroidota</taxon>
        <taxon>Cytophagia</taxon>
        <taxon>Cytophagales</taxon>
        <taxon>Flammeovirgaceae</taxon>
        <taxon>Flammeovirga</taxon>
    </lineage>
</organism>
<comment type="caution">
    <text evidence="2">The sequence shown here is derived from an EMBL/GenBank/DDBJ whole genome shotgun (WGS) entry which is preliminary data.</text>
</comment>